<keyword evidence="14" id="KW-1185">Reference proteome</keyword>
<keyword evidence="2" id="KW-0479">Metal-binding</keyword>
<feature type="domain" description="C2H2-type" evidence="10">
    <location>
        <begin position="63"/>
        <end position="90"/>
    </location>
</feature>
<dbReference type="InterPro" id="IPR052426">
    <property type="entry name" value="Plant_dev_regulator"/>
</dbReference>
<keyword evidence="4" id="KW-0862">Zinc</keyword>
<evidence type="ECO:0000256" key="1">
    <source>
        <dbReference type="ARBA" id="ARBA00004123"/>
    </source>
</evidence>
<evidence type="ECO:0000313" key="14">
    <source>
        <dbReference type="Proteomes" id="UP001222027"/>
    </source>
</evidence>
<dbReference type="InterPro" id="IPR013087">
    <property type="entry name" value="Znf_C2H2_type"/>
</dbReference>
<evidence type="ECO:0000256" key="3">
    <source>
        <dbReference type="ARBA" id="ARBA00022771"/>
    </source>
</evidence>
<reference evidence="12 13" key="1">
    <citation type="journal article" date="2014" name="Agronomy (Basel)">
        <title>A Draft Genome Sequence for Ensete ventricosum, the Drought-Tolerant Tree Against Hunger.</title>
        <authorList>
            <person name="Harrison J."/>
            <person name="Moore K.A."/>
            <person name="Paszkiewicz K."/>
            <person name="Jones T."/>
            <person name="Grant M."/>
            <person name="Ambacheew D."/>
            <person name="Muzemil S."/>
            <person name="Studholme D.J."/>
        </authorList>
    </citation>
    <scope>NUCLEOTIDE SEQUENCE [LARGE SCALE GENOMIC DNA]</scope>
</reference>
<dbReference type="PROSITE" id="PS00028">
    <property type="entry name" value="ZINC_FINGER_C2H2_1"/>
    <property type="match status" value="1"/>
</dbReference>
<dbReference type="EMBL" id="AMZH03002512">
    <property type="protein sequence ID" value="RRT75331.1"/>
    <property type="molecule type" value="Genomic_DNA"/>
</dbReference>
<comment type="subcellular location">
    <subcellularLocation>
        <location evidence="1">Nucleus</location>
    </subcellularLocation>
</comment>
<keyword evidence="5" id="KW-0805">Transcription regulation</keyword>
<dbReference type="PROSITE" id="PS50157">
    <property type="entry name" value="ZINC_FINGER_C2H2_2"/>
    <property type="match status" value="1"/>
</dbReference>
<dbReference type="AlphaFoldDB" id="A0A444EJY2"/>
<dbReference type="SMART" id="SM00355">
    <property type="entry name" value="ZnF_C2H2"/>
    <property type="match status" value="1"/>
</dbReference>
<comment type="caution">
    <text evidence="12">The sequence shown here is derived from an EMBL/GenBank/DDBJ whole genome shotgun (WGS) entry which is preliminary data.</text>
</comment>
<feature type="region of interest" description="Disordered" evidence="9">
    <location>
        <begin position="150"/>
        <end position="192"/>
    </location>
</feature>
<dbReference type="Proteomes" id="UP000287651">
    <property type="component" value="Unassembled WGS sequence"/>
</dbReference>
<evidence type="ECO:0000256" key="9">
    <source>
        <dbReference type="SAM" id="MobiDB-lite"/>
    </source>
</evidence>
<accession>A0A444EJY2</accession>
<dbReference type="SUPFAM" id="SSF57667">
    <property type="entry name" value="beta-beta-alpha zinc fingers"/>
    <property type="match status" value="1"/>
</dbReference>
<evidence type="ECO:0000313" key="11">
    <source>
        <dbReference type="EMBL" id="KAJ8464788.1"/>
    </source>
</evidence>
<evidence type="ECO:0000256" key="7">
    <source>
        <dbReference type="ARBA" id="ARBA00023242"/>
    </source>
</evidence>
<name>A0A444EJY2_ENSVE</name>
<evidence type="ECO:0000313" key="13">
    <source>
        <dbReference type="Proteomes" id="UP000287651"/>
    </source>
</evidence>
<gene>
    <name evidence="12" type="ORF">B296_00012781</name>
    <name evidence="11" type="ORF">OPV22_027340</name>
</gene>
<dbReference type="Proteomes" id="UP001222027">
    <property type="component" value="Unassembled WGS sequence"/>
</dbReference>
<evidence type="ECO:0000256" key="4">
    <source>
        <dbReference type="ARBA" id="ARBA00022833"/>
    </source>
</evidence>
<feature type="compositionally biased region" description="Basic and acidic residues" evidence="9">
    <location>
        <begin position="174"/>
        <end position="183"/>
    </location>
</feature>
<evidence type="ECO:0000256" key="2">
    <source>
        <dbReference type="ARBA" id="ARBA00022723"/>
    </source>
</evidence>
<feature type="region of interest" description="Disordered" evidence="9">
    <location>
        <begin position="94"/>
        <end position="131"/>
    </location>
</feature>
<keyword evidence="6" id="KW-0804">Transcription</keyword>
<keyword evidence="7" id="KW-0539">Nucleus</keyword>
<reference evidence="12" key="2">
    <citation type="submission" date="2018-09" db="EMBL/GenBank/DDBJ databases">
        <authorList>
            <person name="Harrison J."/>
            <person name="Moore K.A."/>
            <person name="Paszkiewicz K."/>
            <person name="Jones T."/>
            <person name="Grant M."/>
            <person name="Ambacheew D."/>
            <person name="Muzemil S."/>
            <person name="Studholme D."/>
        </authorList>
    </citation>
    <scope>NUCLEOTIDE SEQUENCE</scope>
</reference>
<dbReference type="GO" id="GO:0005634">
    <property type="term" value="C:nucleus"/>
    <property type="evidence" value="ECO:0007669"/>
    <property type="project" value="UniProtKB-SubCell"/>
</dbReference>
<protein>
    <recommendedName>
        <fullName evidence="10">C2H2-type domain-containing protein</fullName>
    </recommendedName>
</protein>
<dbReference type="PANTHER" id="PTHR45801:SF107">
    <property type="entry name" value="TRANSCRIPTIONAL REGULATOR SUPERMAN-LIKE"/>
    <property type="match status" value="1"/>
</dbReference>
<dbReference type="Gene3D" id="3.30.160.60">
    <property type="entry name" value="Classic Zinc Finger"/>
    <property type="match status" value="1"/>
</dbReference>
<sequence length="232" mass="26076">MERSKYWMWSRNLSEKPSLGSQIREAVPAATSSYAHHATWEERAFAEDSAGHIGGYIWPPRSYSCSFCRREFRSAQALGGHMNVHRRDRARLKQSLSPTGDDSDHDRPHHSSQRRNMPSASPLSPRVSAASTPEVSTYALLSPSYSSSIVQENEPDSCLDPELKLGSENLNLRDPSKDDEGHPTAKKRRTDLKCSSISMRSSMAVQQKLPCPVEELDLELRLGQKRKPVMVE</sequence>
<evidence type="ECO:0000256" key="5">
    <source>
        <dbReference type="ARBA" id="ARBA00023015"/>
    </source>
</evidence>
<dbReference type="OrthoDB" id="1708403at2759"/>
<keyword evidence="3 8" id="KW-0863">Zinc-finger</keyword>
<evidence type="ECO:0000259" key="10">
    <source>
        <dbReference type="PROSITE" id="PS50157"/>
    </source>
</evidence>
<dbReference type="InterPro" id="IPR036236">
    <property type="entry name" value="Znf_C2H2_sf"/>
</dbReference>
<proteinExistence type="predicted"/>
<dbReference type="PANTHER" id="PTHR45801">
    <property type="entry name" value="OS07G0101800 PROTEIN"/>
    <property type="match status" value="1"/>
</dbReference>
<organism evidence="12 13">
    <name type="scientific">Ensete ventricosum</name>
    <name type="common">Abyssinian banana</name>
    <name type="synonym">Musa ensete</name>
    <dbReference type="NCBI Taxonomy" id="4639"/>
    <lineage>
        <taxon>Eukaryota</taxon>
        <taxon>Viridiplantae</taxon>
        <taxon>Streptophyta</taxon>
        <taxon>Embryophyta</taxon>
        <taxon>Tracheophyta</taxon>
        <taxon>Spermatophyta</taxon>
        <taxon>Magnoliopsida</taxon>
        <taxon>Liliopsida</taxon>
        <taxon>Zingiberales</taxon>
        <taxon>Musaceae</taxon>
        <taxon>Ensete</taxon>
    </lineage>
</organism>
<dbReference type="Pfam" id="PF13912">
    <property type="entry name" value="zf-C2H2_6"/>
    <property type="match status" value="1"/>
</dbReference>
<dbReference type="EMBL" id="JAQQAF010000008">
    <property type="protein sequence ID" value="KAJ8464788.1"/>
    <property type="molecule type" value="Genomic_DNA"/>
</dbReference>
<reference evidence="11 14" key="3">
    <citation type="submission" date="2022-12" db="EMBL/GenBank/DDBJ databases">
        <title>Chromosome-scale assembly of the Ensete ventricosum genome.</title>
        <authorList>
            <person name="Dussert Y."/>
            <person name="Stocks J."/>
            <person name="Wendawek A."/>
            <person name="Woldeyes F."/>
            <person name="Nichols R.A."/>
            <person name="Borrell J.S."/>
        </authorList>
    </citation>
    <scope>NUCLEOTIDE SEQUENCE [LARGE SCALE GENOMIC DNA]</scope>
    <source>
        <strain evidence="14">cv. Maze</strain>
        <strain evidence="11">MazeRef_0001</strain>
        <tissue evidence="11">Seeds</tissue>
    </source>
</reference>
<evidence type="ECO:0000256" key="8">
    <source>
        <dbReference type="PROSITE-ProRule" id="PRU00042"/>
    </source>
</evidence>
<evidence type="ECO:0000256" key="6">
    <source>
        <dbReference type="ARBA" id="ARBA00023163"/>
    </source>
</evidence>
<dbReference type="GO" id="GO:0008270">
    <property type="term" value="F:zinc ion binding"/>
    <property type="evidence" value="ECO:0007669"/>
    <property type="project" value="UniProtKB-KW"/>
</dbReference>
<evidence type="ECO:0000313" key="12">
    <source>
        <dbReference type="EMBL" id="RRT75331.1"/>
    </source>
</evidence>